<dbReference type="Proteomes" id="UP000504603">
    <property type="component" value="Unplaced"/>
</dbReference>
<feature type="region of interest" description="Disordered" evidence="1">
    <location>
        <begin position="36"/>
        <end position="62"/>
    </location>
</feature>
<dbReference type="OrthoDB" id="737456at2759"/>
<keyword evidence="2" id="KW-1185">Reference proteome</keyword>
<evidence type="ECO:0000256" key="1">
    <source>
        <dbReference type="SAM" id="MobiDB-lite"/>
    </source>
</evidence>
<feature type="compositionally biased region" description="Basic and acidic residues" evidence="1">
    <location>
        <begin position="42"/>
        <end position="60"/>
    </location>
</feature>
<name>A0A6J1DIA9_MOMCH</name>
<sequence>MNKSVSPDLEMDDPGFDEFDPRLSFSKFLEEAKHHATVQDFKASKSTEEEAGRKWLGQEKKSKKSWKTTIFSWLKSDKKSKPLPKPEINHPHTSSKRLVHVSGPIYTGAMTTDGRPRRRPTSGPIASLFNPSMRTEMEIPYMCLHQLTSPNSSHNYGPIYLVT</sequence>
<gene>
    <name evidence="3" type="primary">LOC111020302</name>
</gene>
<accession>A0A6J1DIA9</accession>
<dbReference type="RefSeq" id="XP_022152626.1">
    <property type="nucleotide sequence ID" value="XM_022296934.1"/>
</dbReference>
<feature type="region of interest" description="Disordered" evidence="1">
    <location>
        <begin position="77"/>
        <end position="96"/>
    </location>
</feature>
<feature type="region of interest" description="Disordered" evidence="1">
    <location>
        <begin position="108"/>
        <end position="129"/>
    </location>
</feature>
<dbReference type="PANTHER" id="PTHR35488">
    <property type="entry name" value="OS05G0358900 PROTEIN-RELATED"/>
    <property type="match status" value="1"/>
</dbReference>
<reference evidence="3" key="1">
    <citation type="submission" date="2025-08" db="UniProtKB">
        <authorList>
            <consortium name="RefSeq"/>
        </authorList>
    </citation>
    <scope>IDENTIFICATION</scope>
    <source>
        <strain evidence="3">OHB3-1</strain>
    </source>
</reference>
<organism evidence="2 3">
    <name type="scientific">Momordica charantia</name>
    <name type="common">Bitter gourd</name>
    <name type="synonym">Balsam pear</name>
    <dbReference type="NCBI Taxonomy" id="3673"/>
    <lineage>
        <taxon>Eukaryota</taxon>
        <taxon>Viridiplantae</taxon>
        <taxon>Streptophyta</taxon>
        <taxon>Embryophyta</taxon>
        <taxon>Tracheophyta</taxon>
        <taxon>Spermatophyta</taxon>
        <taxon>Magnoliopsida</taxon>
        <taxon>eudicotyledons</taxon>
        <taxon>Gunneridae</taxon>
        <taxon>Pentapetalae</taxon>
        <taxon>rosids</taxon>
        <taxon>fabids</taxon>
        <taxon>Cucurbitales</taxon>
        <taxon>Cucurbitaceae</taxon>
        <taxon>Momordiceae</taxon>
        <taxon>Momordica</taxon>
    </lineage>
</organism>
<evidence type="ECO:0000313" key="3">
    <source>
        <dbReference type="RefSeq" id="XP_022152626.1"/>
    </source>
</evidence>
<dbReference type="PANTHER" id="PTHR35488:SF4">
    <property type="entry name" value="DUF4005 DOMAIN-CONTAINING PROTEIN"/>
    <property type="match status" value="1"/>
</dbReference>
<dbReference type="AlphaFoldDB" id="A0A6J1DIA9"/>
<protein>
    <submittedName>
        <fullName evidence="3">Uncharacterized protein LOC111020302</fullName>
    </submittedName>
</protein>
<evidence type="ECO:0000313" key="2">
    <source>
        <dbReference type="Proteomes" id="UP000504603"/>
    </source>
</evidence>
<dbReference type="KEGG" id="mcha:111020302"/>
<proteinExistence type="predicted"/>
<dbReference type="GeneID" id="111020302"/>